<feature type="domain" description="Tripartite ATP-independent periplasmic transporters DctQ component" evidence="8">
    <location>
        <begin position="26"/>
        <end position="152"/>
    </location>
</feature>
<feature type="transmembrane region" description="Helical" evidence="7">
    <location>
        <begin position="131"/>
        <end position="153"/>
    </location>
</feature>
<protein>
    <recommendedName>
        <fullName evidence="7">TRAP transporter small permease protein</fullName>
    </recommendedName>
</protein>
<dbReference type="InterPro" id="IPR055348">
    <property type="entry name" value="DctQ"/>
</dbReference>
<comment type="subcellular location">
    <subcellularLocation>
        <location evidence="7">Cell inner membrane</location>
        <topology evidence="7">Multi-pass membrane protein</topology>
    </subcellularLocation>
    <subcellularLocation>
        <location evidence="1">Cell membrane</location>
        <topology evidence="1">Multi-pass membrane protein</topology>
    </subcellularLocation>
</comment>
<dbReference type="Pfam" id="PF04290">
    <property type="entry name" value="DctQ"/>
    <property type="match status" value="1"/>
</dbReference>
<feature type="transmembrane region" description="Helical" evidence="7">
    <location>
        <begin position="93"/>
        <end position="110"/>
    </location>
</feature>
<proteinExistence type="inferred from homology"/>
<keyword evidence="4 7" id="KW-0812">Transmembrane</keyword>
<organism evidence="9 10">
    <name type="scientific">Salipiger marinus</name>
    <dbReference type="NCBI Taxonomy" id="555512"/>
    <lineage>
        <taxon>Bacteria</taxon>
        <taxon>Pseudomonadati</taxon>
        <taxon>Pseudomonadota</taxon>
        <taxon>Alphaproteobacteria</taxon>
        <taxon>Rhodobacterales</taxon>
        <taxon>Roseobacteraceae</taxon>
        <taxon>Salipiger</taxon>
    </lineage>
</organism>
<dbReference type="Proteomes" id="UP000199093">
    <property type="component" value="Unassembled WGS sequence"/>
</dbReference>
<evidence type="ECO:0000259" key="8">
    <source>
        <dbReference type="Pfam" id="PF04290"/>
    </source>
</evidence>
<evidence type="ECO:0000256" key="5">
    <source>
        <dbReference type="ARBA" id="ARBA00022989"/>
    </source>
</evidence>
<dbReference type="GO" id="GO:0005886">
    <property type="term" value="C:plasma membrane"/>
    <property type="evidence" value="ECO:0007669"/>
    <property type="project" value="UniProtKB-SubCell"/>
</dbReference>
<gene>
    <name evidence="9" type="ORF">SAMN04487993_1012148</name>
</gene>
<evidence type="ECO:0000256" key="4">
    <source>
        <dbReference type="ARBA" id="ARBA00022692"/>
    </source>
</evidence>
<dbReference type="GO" id="GO:0022857">
    <property type="term" value="F:transmembrane transporter activity"/>
    <property type="evidence" value="ECO:0007669"/>
    <property type="project" value="UniProtKB-UniRule"/>
</dbReference>
<dbReference type="RefSeq" id="WP_165616833.1">
    <property type="nucleotide sequence ID" value="NZ_FNEJ01000012.1"/>
</dbReference>
<keyword evidence="6 7" id="KW-0472">Membrane</keyword>
<comment type="function">
    <text evidence="7">Part of the tripartite ATP-independent periplasmic (TRAP) transport system.</text>
</comment>
<comment type="similarity">
    <text evidence="7">Belongs to the TRAP transporter small permease family.</text>
</comment>
<evidence type="ECO:0000256" key="2">
    <source>
        <dbReference type="ARBA" id="ARBA00022448"/>
    </source>
</evidence>
<dbReference type="AlphaFoldDB" id="A0A1G8PHX4"/>
<evidence type="ECO:0000256" key="6">
    <source>
        <dbReference type="ARBA" id="ARBA00023136"/>
    </source>
</evidence>
<keyword evidence="7" id="KW-0997">Cell inner membrane</keyword>
<evidence type="ECO:0000256" key="7">
    <source>
        <dbReference type="RuleBase" id="RU369079"/>
    </source>
</evidence>
<evidence type="ECO:0000256" key="3">
    <source>
        <dbReference type="ARBA" id="ARBA00022475"/>
    </source>
</evidence>
<reference evidence="9 10" key="1">
    <citation type="submission" date="2016-10" db="EMBL/GenBank/DDBJ databases">
        <authorList>
            <person name="de Groot N.N."/>
        </authorList>
    </citation>
    <scope>NUCLEOTIDE SEQUENCE [LARGE SCALE GENOMIC DNA]</scope>
    <source>
        <strain evidence="9 10">DSM 26424</strain>
    </source>
</reference>
<name>A0A1G8PHX4_9RHOB</name>
<evidence type="ECO:0000256" key="1">
    <source>
        <dbReference type="ARBA" id="ARBA00004651"/>
    </source>
</evidence>
<comment type="subunit">
    <text evidence="7">The complex comprises the extracytoplasmic solute receptor protein and the two transmembrane proteins.</text>
</comment>
<dbReference type="STRING" id="555512.SAMN04487993_1012148"/>
<evidence type="ECO:0000313" key="9">
    <source>
        <dbReference type="EMBL" id="SDI92037.1"/>
    </source>
</evidence>
<feature type="transmembrane region" description="Helical" evidence="7">
    <location>
        <begin position="15"/>
        <end position="36"/>
    </location>
</feature>
<keyword evidence="10" id="KW-1185">Reference proteome</keyword>
<sequence>MGGAGLWLDRLARGAALAAGAVLCAMALAVTLSVVLRALGQGGLRGDYELVEMGCACAAGLVLPLCQLRRGHVVITVFTAGAPPRASAALDRIWLWLAAAIWALLWLVMLRGMAEMRGTGGRSMLLALPLWWGHLPALLGAAGAGAIALWQAVQPPPAPGG</sequence>
<evidence type="ECO:0000313" key="10">
    <source>
        <dbReference type="Proteomes" id="UP000199093"/>
    </source>
</evidence>
<comment type="caution">
    <text evidence="7">Lacks conserved residue(s) required for the propagation of feature annotation.</text>
</comment>
<dbReference type="EMBL" id="FNEJ01000012">
    <property type="protein sequence ID" value="SDI92037.1"/>
    <property type="molecule type" value="Genomic_DNA"/>
</dbReference>
<keyword evidence="3" id="KW-1003">Cell membrane</keyword>
<accession>A0A1G8PHX4</accession>
<keyword evidence="2 7" id="KW-0813">Transport</keyword>
<keyword evidence="5 7" id="KW-1133">Transmembrane helix</keyword>